<keyword evidence="5 6" id="KW-0472">Membrane</keyword>
<dbReference type="PANTHER" id="PTHR37937:SF1">
    <property type="entry name" value="CONJUGATIVE TRANSFER: DNA TRANSPORT"/>
    <property type="match status" value="1"/>
</dbReference>
<keyword evidence="2" id="KW-1003">Cell membrane</keyword>
<dbReference type="InterPro" id="IPR025988">
    <property type="entry name" value="YWFCY_dom"/>
</dbReference>
<dbReference type="Proteomes" id="UP000433928">
    <property type="component" value="Unassembled WGS sequence"/>
</dbReference>
<evidence type="ECO:0000313" key="9">
    <source>
        <dbReference type="Proteomes" id="UP000433928"/>
    </source>
</evidence>
<organism evidence="8 9">
    <name type="scientific">Bacteroides uniformis</name>
    <dbReference type="NCBI Taxonomy" id="820"/>
    <lineage>
        <taxon>Bacteria</taxon>
        <taxon>Pseudomonadati</taxon>
        <taxon>Bacteroidota</taxon>
        <taxon>Bacteroidia</taxon>
        <taxon>Bacteroidales</taxon>
        <taxon>Bacteroidaceae</taxon>
        <taxon>Bacteroides</taxon>
    </lineage>
</organism>
<keyword evidence="4 6" id="KW-1133">Transmembrane helix</keyword>
<evidence type="ECO:0000256" key="1">
    <source>
        <dbReference type="ARBA" id="ARBA00004651"/>
    </source>
</evidence>
<feature type="non-terminal residue" evidence="8">
    <location>
        <position position="202"/>
    </location>
</feature>
<keyword evidence="3 6" id="KW-0812">Transmembrane</keyword>
<evidence type="ECO:0000256" key="5">
    <source>
        <dbReference type="ARBA" id="ARBA00023136"/>
    </source>
</evidence>
<accession>A0A6I0K835</accession>
<evidence type="ECO:0000256" key="4">
    <source>
        <dbReference type="ARBA" id="ARBA00022989"/>
    </source>
</evidence>
<feature type="transmembrane region" description="Helical" evidence="6">
    <location>
        <begin position="124"/>
        <end position="144"/>
    </location>
</feature>
<evidence type="ECO:0000256" key="2">
    <source>
        <dbReference type="ARBA" id="ARBA00022475"/>
    </source>
</evidence>
<dbReference type="EMBL" id="WCUG01000207">
    <property type="protein sequence ID" value="KAB4160887.1"/>
    <property type="molecule type" value="Genomic_DNA"/>
</dbReference>
<dbReference type="PANTHER" id="PTHR37937">
    <property type="entry name" value="CONJUGATIVE TRANSFER: DNA TRANSPORT"/>
    <property type="match status" value="1"/>
</dbReference>
<evidence type="ECO:0000256" key="6">
    <source>
        <dbReference type="SAM" id="Phobius"/>
    </source>
</evidence>
<dbReference type="Pfam" id="PF14293">
    <property type="entry name" value="YWFCY"/>
    <property type="match status" value="1"/>
</dbReference>
<name>A0A6I0K835_BACUN</name>
<dbReference type="GO" id="GO:0005886">
    <property type="term" value="C:plasma membrane"/>
    <property type="evidence" value="ECO:0007669"/>
    <property type="project" value="UniProtKB-SubCell"/>
</dbReference>
<feature type="transmembrane region" description="Helical" evidence="6">
    <location>
        <begin position="57"/>
        <end position="80"/>
    </location>
</feature>
<dbReference type="InterPro" id="IPR051539">
    <property type="entry name" value="T4SS-coupling_protein"/>
</dbReference>
<dbReference type="AlphaFoldDB" id="A0A6I0K835"/>
<evidence type="ECO:0000313" key="8">
    <source>
        <dbReference type="EMBL" id="KAB4160887.1"/>
    </source>
</evidence>
<dbReference type="RefSeq" id="WP_192917191.1">
    <property type="nucleotide sequence ID" value="NZ_WCUG01000207.1"/>
</dbReference>
<feature type="transmembrane region" description="Helical" evidence="6">
    <location>
        <begin position="16"/>
        <end position="37"/>
    </location>
</feature>
<feature type="domain" description="YWFCY" evidence="7">
    <location>
        <begin position="5"/>
        <end position="149"/>
    </location>
</feature>
<sequence>MQQEDDLRGLARVMDFMRAISILFVGINVYWFCYSTLKEWGVTFEVIDKILWNFQRTTGLFSSVLWTKLFSVVFLALSCIGTKGVKEEKITWTKIHCSLVAGVVLFFLNWWLLELPLPHTADTVFYIATLSAGYICMLMAGTWMSRLLKNNLMDDVFNTENESFQQETRLIENEYSVNLPTRFYYKKKWNNGYINVVNVFRA</sequence>
<gene>
    <name evidence="8" type="ORF">GAQ59_23810</name>
</gene>
<reference evidence="8 9" key="1">
    <citation type="journal article" date="2019" name="Nat. Med.">
        <title>A library of human gut bacterial isolates paired with longitudinal multiomics data enables mechanistic microbiome research.</title>
        <authorList>
            <person name="Poyet M."/>
            <person name="Groussin M."/>
            <person name="Gibbons S.M."/>
            <person name="Avila-Pacheco J."/>
            <person name="Jiang X."/>
            <person name="Kearney S.M."/>
            <person name="Perrotta A.R."/>
            <person name="Berdy B."/>
            <person name="Zhao S."/>
            <person name="Lieberman T.D."/>
            <person name="Swanson P.K."/>
            <person name="Smith M."/>
            <person name="Roesemann S."/>
            <person name="Alexander J.E."/>
            <person name="Rich S.A."/>
            <person name="Livny J."/>
            <person name="Vlamakis H."/>
            <person name="Clish C."/>
            <person name="Bullock K."/>
            <person name="Deik A."/>
            <person name="Scott J."/>
            <person name="Pierce K.A."/>
            <person name="Xavier R.J."/>
            <person name="Alm E.J."/>
        </authorList>
    </citation>
    <scope>NUCLEOTIDE SEQUENCE [LARGE SCALE GENOMIC DNA]</scope>
    <source>
        <strain evidence="8 9">BIOML-A27</strain>
    </source>
</reference>
<protein>
    <submittedName>
        <fullName evidence="8">Conjugal transfer protein TraG</fullName>
    </submittedName>
</protein>
<proteinExistence type="predicted"/>
<evidence type="ECO:0000256" key="3">
    <source>
        <dbReference type="ARBA" id="ARBA00022692"/>
    </source>
</evidence>
<comment type="subcellular location">
    <subcellularLocation>
        <location evidence="1">Cell membrane</location>
        <topology evidence="1">Multi-pass membrane protein</topology>
    </subcellularLocation>
</comment>
<comment type="caution">
    <text evidence="8">The sequence shown here is derived from an EMBL/GenBank/DDBJ whole genome shotgun (WGS) entry which is preliminary data.</text>
</comment>
<evidence type="ECO:0000259" key="7">
    <source>
        <dbReference type="Pfam" id="PF14293"/>
    </source>
</evidence>
<feature type="transmembrane region" description="Helical" evidence="6">
    <location>
        <begin position="92"/>
        <end position="112"/>
    </location>
</feature>